<dbReference type="Pfam" id="PF08737">
    <property type="entry name" value="Rgp1"/>
    <property type="match status" value="1"/>
</dbReference>
<proteinExistence type="predicted"/>
<sequence length="302" mass="32458">MAPIILLRDEATTSCVEDQQAMTPPDPSAPKKPAKQESSLKDFLSYVDSLLSPQDYNNFSNPLGIMSPSIPVRTKRMSLWDEMPTSSKDAIEFAILRGSGGSVDGTMFDIARNGRRVASLTLARPAYKLGETITAVVDFSNAKIPCYHINLSLETSETVVPSIALRSASSIHRATRKIHSQHSESTLFAKRVVFTPTIPPSATPEFSTSGVSCSWTLRLEFVTPVLSARLNPRGGDDVVVDDLLEQTHADERGELFEARQGLFVESFDASVPVRVYPNAADPGSGGSVGAQAAAAAKVGYAV</sequence>
<feature type="region of interest" description="Disordered" evidence="1">
    <location>
        <begin position="8"/>
        <end position="35"/>
    </location>
</feature>
<dbReference type="EMBL" id="JBBBZM010000072">
    <property type="protein sequence ID" value="KAL0635355.1"/>
    <property type="molecule type" value="Genomic_DNA"/>
</dbReference>
<keyword evidence="3" id="KW-1185">Reference proteome</keyword>
<protein>
    <submittedName>
        <fullName evidence="2">Golgi membrane exchange factor (Ric1p-Rgp1p) subunit</fullName>
    </submittedName>
</protein>
<gene>
    <name evidence="2" type="primary">RGP1</name>
    <name evidence="2" type="ORF">Q9L58_005749</name>
</gene>
<organism evidence="2 3">
    <name type="scientific">Discina gigas</name>
    <dbReference type="NCBI Taxonomy" id="1032678"/>
    <lineage>
        <taxon>Eukaryota</taxon>
        <taxon>Fungi</taxon>
        <taxon>Dikarya</taxon>
        <taxon>Ascomycota</taxon>
        <taxon>Pezizomycotina</taxon>
        <taxon>Pezizomycetes</taxon>
        <taxon>Pezizales</taxon>
        <taxon>Discinaceae</taxon>
        <taxon>Discina</taxon>
    </lineage>
</organism>
<evidence type="ECO:0000313" key="2">
    <source>
        <dbReference type="EMBL" id="KAL0635355.1"/>
    </source>
</evidence>
<dbReference type="InterPro" id="IPR014848">
    <property type="entry name" value="Rgp1"/>
</dbReference>
<accession>A0ABR3GHG7</accession>
<evidence type="ECO:0000256" key="1">
    <source>
        <dbReference type="SAM" id="MobiDB-lite"/>
    </source>
</evidence>
<dbReference type="Proteomes" id="UP001447188">
    <property type="component" value="Unassembled WGS sequence"/>
</dbReference>
<reference evidence="2 3" key="1">
    <citation type="submission" date="2024-02" db="EMBL/GenBank/DDBJ databases">
        <title>Discinaceae phylogenomics.</title>
        <authorList>
            <person name="Dirks A.C."/>
            <person name="James T.Y."/>
        </authorList>
    </citation>
    <scope>NUCLEOTIDE SEQUENCE [LARGE SCALE GENOMIC DNA]</scope>
    <source>
        <strain evidence="2 3">ACD0624</strain>
    </source>
</reference>
<comment type="caution">
    <text evidence="2">The sequence shown here is derived from an EMBL/GenBank/DDBJ whole genome shotgun (WGS) entry which is preliminary data.</text>
</comment>
<evidence type="ECO:0000313" key="3">
    <source>
        <dbReference type="Proteomes" id="UP001447188"/>
    </source>
</evidence>
<dbReference type="PANTHER" id="PTHR12507">
    <property type="entry name" value="REDUCED GROWTH PHENOTYPE 1 RGP1, YEAST -RELATED"/>
    <property type="match status" value="1"/>
</dbReference>
<name>A0ABR3GHG7_9PEZI</name>
<feature type="compositionally biased region" description="Polar residues" evidence="1">
    <location>
        <begin position="12"/>
        <end position="22"/>
    </location>
</feature>